<dbReference type="Gene3D" id="3.40.50.150">
    <property type="entry name" value="Vaccinia Virus protein VP39"/>
    <property type="match status" value="1"/>
</dbReference>
<comment type="similarity">
    <text evidence="1">Belongs to the N(4)/N(6)-methyltransferase family. N(4) subfamily.</text>
</comment>
<evidence type="ECO:0000256" key="4">
    <source>
        <dbReference type="ARBA" id="ARBA00022691"/>
    </source>
</evidence>
<evidence type="ECO:0000256" key="5">
    <source>
        <dbReference type="ARBA" id="ARBA00022747"/>
    </source>
</evidence>
<accession>A0AAJ5ZAM5</accession>
<dbReference type="PRINTS" id="PR00508">
    <property type="entry name" value="S21N4MTFRASE"/>
</dbReference>
<keyword evidence="6" id="KW-0238">DNA-binding</keyword>
<dbReference type="GO" id="GO:0009307">
    <property type="term" value="P:DNA restriction-modification system"/>
    <property type="evidence" value="ECO:0007669"/>
    <property type="project" value="UniProtKB-KW"/>
</dbReference>
<keyword evidence="3 10" id="KW-0808">Transferase</keyword>
<dbReference type="InterPro" id="IPR029063">
    <property type="entry name" value="SAM-dependent_MTases_sf"/>
</dbReference>
<dbReference type="GO" id="GO:0003677">
    <property type="term" value="F:DNA binding"/>
    <property type="evidence" value="ECO:0007669"/>
    <property type="project" value="UniProtKB-KW"/>
</dbReference>
<evidence type="ECO:0000259" key="9">
    <source>
        <dbReference type="Pfam" id="PF01555"/>
    </source>
</evidence>
<geneLocation type="plasmid" evidence="10 11">
    <name>pAC1520</name>
</geneLocation>
<dbReference type="PROSITE" id="PS00093">
    <property type="entry name" value="N4_MTASE"/>
    <property type="match status" value="1"/>
</dbReference>
<evidence type="ECO:0000256" key="2">
    <source>
        <dbReference type="ARBA" id="ARBA00022603"/>
    </source>
</evidence>
<dbReference type="RefSeq" id="WP_277857163.1">
    <property type="nucleotide sequence ID" value="NZ_CP120943.1"/>
</dbReference>
<evidence type="ECO:0000313" key="10">
    <source>
        <dbReference type="EMBL" id="WFG00153.1"/>
    </source>
</evidence>
<dbReference type="AlphaFoldDB" id="A0AAJ5ZAM5"/>
<dbReference type="InterPro" id="IPR002941">
    <property type="entry name" value="DNA_methylase_N4/N6"/>
</dbReference>
<dbReference type="GO" id="GO:0008170">
    <property type="term" value="F:N-methyltransferase activity"/>
    <property type="evidence" value="ECO:0007669"/>
    <property type="project" value="InterPro"/>
</dbReference>
<proteinExistence type="inferred from homology"/>
<keyword evidence="4" id="KW-0949">S-adenosyl-L-methionine</keyword>
<evidence type="ECO:0000256" key="7">
    <source>
        <dbReference type="ARBA" id="ARBA00049120"/>
    </source>
</evidence>
<dbReference type="GO" id="GO:0032259">
    <property type="term" value="P:methylation"/>
    <property type="evidence" value="ECO:0007669"/>
    <property type="project" value="UniProtKB-KW"/>
</dbReference>
<dbReference type="EC" id="2.1.1.-" evidence="8"/>
<evidence type="ECO:0000256" key="3">
    <source>
        <dbReference type="ARBA" id="ARBA00022679"/>
    </source>
</evidence>
<dbReference type="InterPro" id="IPR017985">
    <property type="entry name" value="MeTrfase_CN4_CS"/>
</dbReference>
<reference evidence="10" key="1">
    <citation type="submission" date="2023-03" db="EMBL/GenBank/DDBJ databases">
        <title>Aeromonas caviae strain AC1520.</title>
        <authorList>
            <person name="Xie T."/>
            <person name="Zhang Q."/>
            <person name="Deng J."/>
            <person name="Li X."/>
        </authorList>
    </citation>
    <scope>NUCLEOTIDE SEQUENCE</scope>
    <source>
        <strain evidence="10">AC1520</strain>
        <plasmid evidence="10">pAC1520</plasmid>
    </source>
</reference>
<keyword evidence="10" id="KW-0614">Plasmid</keyword>
<dbReference type="EMBL" id="CP120943">
    <property type="protein sequence ID" value="WFG00153.1"/>
    <property type="molecule type" value="Genomic_DNA"/>
</dbReference>
<feature type="domain" description="DNA methylase N-4/N-6" evidence="9">
    <location>
        <begin position="133"/>
        <end position="392"/>
    </location>
</feature>
<evidence type="ECO:0000256" key="1">
    <source>
        <dbReference type="ARBA" id="ARBA00010203"/>
    </source>
</evidence>
<name>A0AAJ5ZAM5_AERCA</name>
<keyword evidence="5" id="KW-0680">Restriction system</keyword>
<dbReference type="GO" id="GO:0015667">
    <property type="term" value="F:site-specific DNA-methyltransferase (cytosine-N4-specific) activity"/>
    <property type="evidence" value="ECO:0007669"/>
    <property type="project" value="UniProtKB-EC"/>
</dbReference>
<protein>
    <recommendedName>
        <fullName evidence="8">Methyltransferase</fullName>
        <ecNumber evidence="8">2.1.1.-</ecNumber>
    </recommendedName>
</protein>
<evidence type="ECO:0000256" key="6">
    <source>
        <dbReference type="ARBA" id="ARBA00023125"/>
    </source>
</evidence>
<dbReference type="SUPFAM" id="SSF53335">
    <property type="entry name" value="S-adenosyl-L-methionine-dependent methyltransferases"/>
    <property type="match status" value="1"/>
</dbReference>
<organism evidence="10 11">
    <name type="scientific">Aeromonas caviae</name>
    <name type="common">Aeromonas punctata</name>
    <dbReference type="NCBI Taxonomy" id="648"/>
    <lineage>
        <taxon>Bacteria</taxon>
        <taxon>Pseudomonadati</taxon>
        <taxon>Pseudomonadota</taxon>
        <taxon>Gammaproteobacteria</taxon>
        <taxon>Aeromonadales</taxon>
        <taxon>Aeromonadaceae</taxon>
        <taxon>Aeromonas</taxon>
    </lineage>
</organism>
<dbReference type="Proteomes" id="UP001218423">
    <property type="component" value="Plasmid pAC1520"/>
</dbReference>
<evidence type="ECO:0000313" key="11">
    <source>
        <dbReference type="Proteomes" id="UP001218423"/>
    </source>
</evidence>
<dbReference type="InterPro" id="IPR001091">
    <property type="entry name" value="RM_Methyltransferase"/>
</dbReference>
<keyword evidence="2 10" id="KW-0489">Methyltransferase</keyword>
<evidence type="ECO:0000256" key="8">
    <source>
        <dbReference type="RuleBase" id="RU362026"/>
    </source>
</evidence>
<comment type="catalytic activity">
    <reaction evidence="7">
        <text>a 2'-deoxycytidine in DNA + S-adenosyl-L-methionine = an N(4)-methyl-2'-deoxycytidine in DNA + S-adenosyl-L-homocysteine + H(+)</text>
        <dbReference type="Rhea" id="RHEA:16857"/>
        <dbReference type="Rhea" id="RHEA-COMP:11369"/>
        <dbReference type="Rhea" id="RHEA-COMP:13674"/>
        <dbReference type="ChEBI" id="CHEBI:15378"/>
        <dbReference type="ChEBI" id="CHEBI:57856"/>
        <dbReference type="ChEBI" id="CHEBI:59789"/>
        <dbReference type="ChEBI" id="CHEBI:85452"/>
        <dbReference type="ChEBI" id="CHEBI:137933"/>
        <dbReference type="EC" id="2.1.1.113"/>
    </reaction>
</comment>
<gene>
    <name evidence="10" type="ORF">P5S46_21910</name>
</gene>
<sequence length="416" mass="46709">MSSEKQYQLELVHVEQAYANAGGPLENEALYTSVANIAGIPQHALDEKSEIGHAGTLRSKIKRKIRWFQQTLKSLNVIERVQGERGVWSMATRTEKGLHEARGPVRLVAYSTNLGVAIWTDSNLFFNDFDEPIHLCVTSPPFPLRVQRNYGNVDEIGWVDFITASLEPIVKNLVPGGSVVLNVSNDIFEAKKPSRSLYLERMVLALHDRLGLSLMDRWPWINLSKPPSPTYWSCVNRVQLCAGWEPIYWFTNDPLRVRSDNRRVLMPHTEAHQALLDKGGAGRQAVYGDGAYRLRADSFSNKTPGRIPKNVIIRGHRCADSMAVRAAARELELPPHGAMFPTSVPEFAIQFLTEEDDLVVDLFSGSNKTGLAAQRNNRRWVCSERVLEYIRTQAQLFTGFEGFSLNPALEAVGKRG</sequence>
<dbReference type="Pfam" id="PF01555">
    <property type="entry name" value="N6_N4_Mtase"/>
    <property type="match status" value="1"/>
</dbReference>